<keyword evidence="3" id="KW-1185">Reference proteome</keyword>
<evidence type="ECO:0000313" key="3">
    <source>
        <dbReference type="Proteomes" id="UP000821866"/>
    </source>
</evidence>
<feature type="region of interest" description="Disordered" evidence="1">
    <location>
        <begin position="1"/>
        <end position="63"/>
    </location>
</feature>
<reference evidence="2" key="2">
    <citation type="submission" date="2021-09" db="EMBL/GenBank/DDBJ databases">
        <authorList>
            <person name="Jia N."/>
            <person name="Wang J."/>
            <person name="Shi W."/>
            <person name="Du L."/>
            <person name="Sun Y."/>
            <person name="Zhan W."/>
            <person name="Jiang J."/>
            <person name="Wang Q."/>
            <person name="Zhang B."/>
            <person name="Ji P."/>
            <person name="Sakyi L.B."/>
            <person name="Cui X."/>
            <person name="Yuan T."/>
            <person name="Jiang B."/>
            <person name="Yang W."/>
            <person name="Lam T.T.-Y."/>
            <person name="Chang Q."/>
            <person name="Ding S."/>
            <person name="Wang X."/>
            <person name="Zhu J."/>
            <person name="Ruan X."/>
            <person name="Zhao L."/>
            <person name="Wei J."/>
            <person name="Que T."/>
            <person name="Du C."/>
            <person name="Cheng J."/>
            <person name="Dai P."/>
            <person name="Han X."/>
            <person name="Huang E."/>
            <person name="Gao Y."/>
            <person name="Liu J."/>
            <person name="Shao H."/>
            <person name="Ye R."/>
            <person name="Li L."/>
            <person name="Wei W."/>
            <person name="Wang X."/>
            <person name="Wang C."/>
            <person name="Huo Q."/>
            <person name="Li W."/>
            <person name="Guo W."/>
            <person name="Chen H."/>
            <person name="Chen S."/>
            <person name="Zhou L."/>
            <person name="Zhou L."/>
            <person name="Ni X."/>
            <person name="Tian J."/>
            <person name="Zhou Y."/>
            <person name="Sheng Y."/>
            <person name="Liu T."/>
            <person name="Pan Y."/>
            <person name="Xia L."/>
            <person name="Li J."/>
            <person name="Zhao F."/>
            <person name="Cao W."/>
        </authorList>
    </citation>
    <scope>NUCLEOTIDE SEQUENCE</scope>
    <source>
        <strain evidence="2">Rmic-2018</strain>
        <tissue evidence="2">Larvae</tissue>
    </source>
</reference>
<gene>
    <name evidence="2" type="ORF">HPB51_003354</name>
</gene>
<proteinExistence type="predicted"/>
<reference evidence="2" key="1">
    <citation type="journal article" date="2020" name="Cell">
        <title>Large-Scale Comparative Analyses of Tick Genomes Elucidate Their Genetic Diversity and Vector Capacities.</title>
        <authorList>
            <consortium name="Tick Genome and Microbiome Consortium (TIGMIC)"/>
            <person name="Jia N."/>
            <person name="Wang J."/>
            <person name="Shi W."/>
            <person name="Du L."/>
            <person name="Sun Y."/>
            <person name="Zhan W."/>
            <person name="Jiang J.F."/>
            <person name="Wang Q."/>
            <person name="Zhang B."/>
            <person name="Ji P."/>
            <person name="Bell-Sakyi L."/>
            <person name="Cui X.M."/>
            <person name="Yuan T.T."/>
            <person name="Jiang B.G."/>
            <person name="Yang W.F."/>
            <person name="Lam T.T."/>
            <person name="Chang Q.C."/>
            <person name="Ding S.J."/>
            <person name="Wang X.J."/>
            <person name="Zhu J.G."/>
            <person name="Ruan X.D."/>
            <person name="Zhao L."/>
            <person name="Wei J.T."/>
            <person name="Ye R.Z."/>
            <person name="Que T.C."/>
            <person name="Du C.H."/>
            <person name="Zhou Y.H."/>
            <person name="Cheng J.X."/>
            <person name="Dai P.F."/>
            <person name="Guo W.B."/>
            <person name="Han X.H."/>
            <person name="Huang E.J."/>
            <person name="Li L.F."/>
            <person name="Wei W."/>
            <person name="Gao Y.C."/>
            <person name="Liu J.Z."/>
            <person name="Shao H.Z."/>
            <person name="Wang X."/>
            <person name="Wang C.C."/>
            <person name="Yang T.C."/>
            <person name="Huo Q.B."/>
            <person name="Li W."/>
            <person name="Chen H.Y."/>
            <person name="Chen S.E."/>
            <person name="Zhou L.G."/>
            <person name="Ni X.B."/>
            <person name="Tian J.H."/>
            <person name="Sheng Y."/>
            <person name="Liu T."/>
            <person name="Pan Y.S."/>
            <person name="Xia L.Y."/>
            <person name="Li J."/>
            <person name="Zhao F."/>
            <person name="Cao W.C."/>
        </authorList>
    </citation>
    <scope>NUCLEOTIDE SEQUENCE</scope>
    <source>
        <strain evidence="2">Rmic-2018</strain>
    </source>
</reference>
<name>A0A9J6D3Q3_RHIMP</name>
<dbReference type="Proteomes" id="UP000821866">
    <property type="component" value="Chromosome 9"/>
</dbReference>
<sequence length="293" mass="31193">MRPRHADPTPSLNPKSGLRHPLTPHSDVAEEKSPAAGNSARTSVPDKQAPTHLTPPAEQPIPPVNVNCSTELVAPTSQTEAHNVKPYQFSNMSCERNHRESSKTKKGSVSGGGVGLAIANALMLTGMFQWGVRQSAEIESQAGKATHTHVTADSRWAPALVLAVARRWSQVNRRKKKTPASCCHLSAGFSSETNGLEKSKGDAVGDEDAMGSTIAQPMVLQGMYSHKIAGHSFSVAAGGVGAVHRTFKEAPPQKKKELGQARQIGDDVAPNEIQVPKVHCNVTNGKLNYATEP</sequence>
<dbReference type="AlphaFoldDB" id="A0A9J6D3Q3"/>
<comment type="caution">
    <text evidence="2">The sequence shown here is derived from an EMBL/GenBank/DDBJ whole genome shotgun (WGS) entry which is preliminary data.</text>
</comment>
<evidence type="ECO:0000256" key="1">
    <source>
        <dbReference type="SAM" id="MobiDB-lite"/>
    </source>
</evidence>
<evidence type="ECO:0000313" key="2">
    <source>
        <dbReference type="EMBL" id="KAH8008707.1"/>
    </source>
</evidence>
<dbReference type="EMBL" id="JABSTU010000011">
    <property type="protein sequence ID" value="KAH8008707.1"/>
    <property type="molecule type" value="Genomic_DNA"/>
</dbReference>
<organism evidence="2 3">
    <name type="scientific">Rhipicephalus microplus</name>
    <name type="common">Cattle tick</name>
    <name type="synonym">Boophilus microplus</name>
    <dbReference type="NCBI Taxonomy" id="6941"/>
    <lineage>
        <taxon>Eukaryota</taxon>
        <taxon>Metazoa</taxon>
        <taxon>Ecdysozoa</taxon>
        <taxon>Arthropoda</taxon>
        <taxon>Chelicerata</taxon>
        <taxon>Arachnida</taxon>
        <taxon>Acari</taxon>
        <taxon>Parasitiformes</taxon>
        <taxon>Ixodida</taxon>
        <taxon>Ixodoidea</taxon>
        <taxon>Ixodidae</taxon>
        <taxon>Rhipicephalinae</taxon>
        <taxon>Rhipicephalus</taxon>
        <taxon>Boophilus</taxon>
    </lineage>
</organism>
<accession>A0A9J6D3Q3</accession>
<protein>
    <submittedName>
        <fullName evidence="2">Uncharacterized protein</fullName>
    </submittedName>
</protein>